<keyword evidence="2" id="KW-0479">Metal-binding</keyword>
<keyword evidence="3" id="KW-0456">Lyase</keyword>
<reference evidence="3" key="1">
    <citation type="submission" date="2016-08" db="EMBL/GenBank/DDBJ databases">
        <authorList>
            <person name="Seilhamer J.J."/>
        </authorList>
    </citation>
    <scope>NUCLEOTIDE SEQUENCE</scope>
    <source>
        <strain evidence="3">86-1</strain>
    </source>
</reference>
<accession>A0A212KXR5</accession>
<organism evidence="3">
    <name type="scientific">uncultured Desulfovibrio sp</name>
    <dbReference type="NCBI Taxonomy" id="167968"/>
    <lineage>
        <taxon>Bacteria</taxon>
        <taxon>Pseudomonadati</taxon>
        <taxon>Thermodesulfobacteriota</taxon>
        <taxon>Desulfovibrionia</taxon>
        <taxon>Desulfovibrionales</taxon>
        <taxon>Desulfovibrionaceae</taxon>
        <taxon>Desulfovibrio</taxon>
        <taxon>environmental samples</taxon>
    </lineage>
</organism>
<dbReference type="SUPFAM" id="SSF53800">
    <property type="entry name" value="Chelatase"/>
    <property type="match status" value="1"/>
</dbReference>
<dbReference type="EC" id="4.99.1.4" evidence="3"/>
<dbReference type="GO" id="GO:0046872">
    <property type="term" value="F:metal ion binding"/>
    <property type="evidence" value="ECO:0007669"/>
    <property type="project" value="UniProtKB-KW"/>
</dbReference>
<dbReference type="EC" id="4.99.1.3" evidence="3"/>
<feature type="active site" description="Proton acceptor" evidence="1">
    <location>
        <position position="145"/>
    </location>
</feature>
<dbReference type="Gene3D" id="3.40.50.1400">
    <property type="match status" value="2"/>
</dbReference>
<keyword evidence="2" id="KW-0170">Cobalt</keyword>
<dbReference type="AlphaFoldDB" id="A0A212KXR5"/>
<dbReference type="GO" id="GO:0051266">
    <property type="term" value="F:sirohydrochlorin ferrochelatase activity"/>
    <property type="evidence" value="ECO:0007669"/>
    <property type="project" value="UniProtKB-EC"/>
</dbReference>
<evidence type="ECO:0000256" key="2">
    <source>
        <dbReference type="PIRSR" id="PIRSR033579-3"/>
    </source>
</evidence>
<dbReference type="InterPro" id="IPR010388">
    <property type="entry name" value="Anaerobic_Co-chelatase"/>
</dbReference>
<dbReference type="GO" id="GO:0019251">
    <property type="term" value="P:anaerobic cobalamin biosynthetic process"/>
    <property type="evidence" value="ECO:0007669"/>
    <property type="project" value="InterPro"/>
</dbReference>
<gene>
    <name evidence="3" type="primary">cbiKc</name>
    <name evidence="3" type="ORF">KL86DES1_10153</name>
</gene>
<feature type="binding site" evidence="2">
    <location>
        <position position="145"/>
    </location>
    <ligand>
        <name>Co(2+)</name>
        <dbReference type="ChEBI" id="CHEBI:48828"/>
    </ligand>
</feature>
<dbReference type="PIRSF" id="PIRSF033579">
    <property type="entry name" value="Anaer_Co_chel"/>
    <property type="match status" value="1"/>
</dbReference>
<feature type="binding site" evidence="2">
    <location>
        <position position="204"/>
    </location>
    <ligand>
        <name>Co(2+)</name>
        <dbReference type="ChEBI" id="CHEBI:48828"/>
    </ligand>
</feature>
<proteinExistence type="predicted"/>
<protein>
    <submittedName>
        <fullName evidence="3">Sirohydrochlorin cobaltochelatase CbiKC</fullName>
        <ecNumber evidence="3">4.99.1.3</ecNumber>
        <ecNumber evidence="3">4.99.1.4</ecNumber>
    </submittedName>
</protein>
<sequence length="260" mass="28575">MRRAILLVAFGASSAQGQNALKGFDALVRQHYPGIPVRWAYTSLLLRERLAQARQKSDSVRKALQRLSFERFTHVAVQPLQTIPGREHGEVCAAVDEAMSNDNLCCRVGVPLLSTEEDLHATTQAILRHLPPERIAGEDVVFMGHGAEHQAVARYADLAQAVYALDPHVHVGAMNGAVLLEDILPRLTSERVWLMPLLSVVGNHALKDMAGQGGTSWRGRVEALGHQCVPVLKGTAEYAGFAEIWLRHLDYAAQTCFEFA</sequence>
<dbReference type="EMBL" id="FMJC01000001">
    <property type="protein sequence ID" value="SCM70046.1"/>
    <property type="molecule type" value="Genomic_DNA"/>
</dbReference>
<dbReference type="Pfam" id="PF06180">
    <property type="entry name" value="CbiK"/>
    <property type="match status" value="1"/>
</dbReference>
<dbReference type="GO" id="GO:0016852">
    <property type="term" value="F:sirohydrochlorin cobaltochelatase activity"/>
    <property type="evidence" value="ECO:0007669"/>
    <property type="project" value="UniProtKB-EC"/>
</dbReference>
<name>A0A212KXR5_9BACT</name>
<dbReference type="RefSeq" id="WP_179981562.1">
    <property type="nucleotide sequence ID" value="NZ_LT608333.1"/>
</dbReference>
<evidence type="ECO:0000256" key="1">
    <source>
        <dbReference type="PIRSR" id="PIRSR033579-1"/>
    </source>
</evidence>
<evidence type="ECO:0000313" key="3">
    <source>
        <dbReference type="EMBL" id="SCM70046.1"/>
    </source>
</evidence>